<evidence type="ECO:0000256" key="2">
    <source>
        <dbReference type="ARBA" id="ARBA00023015"/>
    </source>
</evidence>
<evidence type="ECO:0000256" key="4">
    <source>
        <dbReference type="ARBA" id="ARBA00023242"/>
    </source>
</evidence>
<evidence type="ECO:0000313" key="8">
    <source>
        <dbReference type="Proteomes" id="UP000663836"/>
    </source>
</evidence>
<name>A0A819CHP6_9BILA</name>
<dbReference type="GO" id="GO:0005634">
    <property type="term" value="C:nucleus"/>
    <property type="evidence" value="ECO:0007669"/>
    <property type="project" value="UniProtKB-SubCell"/>
</dbReference>
<feature type="compositionally biased region" description="Polar residues" evidence="5">
    <location>
        <begin position="51"/>
        <end position="61"/>
    </location>
</feature>
<keyword evidence="3" id="KW-0804">Transcription</keyword>
<dbReference type="GO" id="GO:0003714">
    <property type="term" value="F:transcription corepressor activity"/>
    <property type="evidence" value="ECO:0007669"/>
    <property type="project" value="InterPro"/>
</dbReference>
<dbReference type="GO" id="GO:0006351">
    <property type="term" value="P:DNA-templated transcription"/>
    <property type="evidence" value="ECO:0007669"/>
    <property type="project" value="InterPro"/>
</dbReference>
<organism evidence="7 8">
    <name type="scientific">Rotaria sordida</name>
    <dbReference type="NCBI Taxonomy" id="392033"/>
    <lineage>
        <taxon>Eukaryota</taxon>
        <taxon>Metazoa</taxon>
        <taxon>Spiralia</taxon>
        <taxon>Gnathifera</taxon>
        <taxon>Rotifera</taxon>
        <taxon>Eurotatoria</taxon>
        <taxon>Bdelloidea</taxon>
        <taxon>Philodinida</taxon>
        <taxon>Philodinidae</taxon>
        <taxon>Rotaria</taxon>
    </lineage>
</organism>
<evidence type="ECO:0000256" key="3">
    <source>
        <dbReference type="ARBA" id="ARBA00023163"/>
    </source>
</evidence>
<comment type="caution">
    <text evidence="7">The sequence shown here is derived from an EMBL/GenBank/DDBJ whole genome shotgun (WGS) entry which is preliminary data.</text>
</comment>
<feature type="compositionally biased region" description="Low complexity" evidence="5">
    <location>
        <begin position="31"/>
        <end position="50"/>
    </location>
</feature>
<sequence>MPTNSNESPISSSTTTVVVPSMNTSISNTTTLITTSNSGSSSSNHIQTSTPIQSNSPLQSTSRQLNKLKRFLSTLYYFGSDISNEIGERVRALILALVNNALSVEEFHGKVQFTTSFPLRPFALPFLK</sequence>
<dbReference type="AlphaFoldDB" id="A0A819CHP6"/>
<dbReference type="InterPro" id="IPR013289">
    <property type="entry name" value="CBFA2T1/2/3"/>
</dbReference>
<proteinExistence type="predicted"/>
<evidence type="ECO:0000256" key="5">
    <source>
        <dbReference type="SAM" id="MobiDB-lite"/>
    </source>
</evidence>
<dbReference type="EMBL" id="CAJOBD010001594">
    <property type="protein sequence ID" value="CAF3815347.1"/>
    <property type="molecule type" value="Genomic_DNA"/>
</dbReference>
<keyword evidence="4" id="KW-0539">Nucleus</keyword>
<evidence type="ECO:0000259" key="6">
    <source>
        <dbReference type="PROSITE" id="PS51119"/>
    </source>
</evidence>
<feature type="domain" description="TAFH" evidence="6">
    <location>
        <begin position="62"/>
        <end position="128"/>
    </location>
</feature>
<accession>A0A819CHP6</accession>
<dbReference type="InterPro" id="IPR037249">
    <property type="entry name" value="TAFH/NHR1_dom_sf"/>
</dbReference>
<feature type="non-terminal residue" evidence="7">
    <location>
        <position position="1"/>
    </location>
</feature>
<dbReference type="PANTHER" id="PTHR10379">
    <property type="entry name" value="MTG8 ETO EIGHT TWENTY ONE PROTEIN"/>
    <property type="match status" value="1"/>
</dbReference>
<reference evidence="7" key="1">
    <citation type="submission" date="2021-02" db="EMBL/GenBank/DDBJ databases">
        <authorList>
            <person name="Nowell W R."/>
        </authorList>
    </citation>
    <scope>NUCLEOTIDE SEQUENCE</scope>
</reference>
<dbReference type="PANTHER" id="PTHR10379:SF14">
    <property type="entry name" value="NERVY, ISOFORM D"/>
    <property type="match status" value="1"/>
</dbReference>
<dbReference type="Pfam" id="PF07531">
    <property type="entry name" value="TAFH"/>
    <property type="match status" value="1"/>
</dbReference>
<evidence type="ECO:0000313" key="7">
    <source>
        <dbReference type="EMBL" id="CAF3815347.1"/>
    </source>
</evidence>
<evidence type="ECO:0000256" key="1">
    <source>
        <dbReference type="ARBA" id="ARBA00004123"/>
    </source>
</evidence>
<dbReference type="InterPro" id="IPR003894">
    <property type="entry name" value="TAFH_NHR1"/>
</dbReference>
<keyword evidence="2" id="KW-0805">Transcription regulation</keyword>
<dbReference type="SMART" id="SM00549">
    <property type="entry name" value="TAFH"/>
    <property type="match status" value="1"/>
</dbReference>
<dbReference type="SUPFAM" id="SSF158553">
    <property type="entry name" value="TAFH domain-like"/>
    <property type="match status" value="1"/>
</dbReference>
<dbReference type="Gene3D" id="1.20.120.1110">
    <property type="entry name" value="TAFH/NHR1 domain"/>
    <property type="match status" value="1"/>
</dbReference>
<gene>
    <name evidence="7" type="ORF">JBS370_LOCUS16121</name>
</gene>
<comment type="subcellular location">
    <subcellularLocation>
        <location evidence="1">Nucleus</location>
    </subcellularLocation>
</comment>
<feature type="region of interest" description="Disordered" evidence="5">
    <location>
        <begin position="31"/>
        <end position="61"/>
    </location>
</feature>
<dbReference type="PROSITE" id="PS51119">
    <property type="entry name" value="TAFH"/>
    <property type="match status" value="1"/>
</dbReference>
<dbReference type="Proteomes" id="UP000663836">
    <property type="component" value="Unassembled WGS sequence"/>
</dbReference>
<protein>
    <recommendedName>
        <fullName evidence="6">TAFH domain-containing protein</fullName>
    </recommendedName>
</protein>